<dbReference type="Pfam" id="PF07690">
    <property type="entry name" value="MFS_1"/>
    <property type="match status" value="3"/>
</dbReference>
<dbReference type="SUPFAM" id="SSF52490">
    <property type="entry name" value="Tubulin nucleotide-binding domain-like"/>
    <property type="match status" value="1"/>
</dbReference>
<feature type="transmembrane region" description="Helical" evidence="13">
    <location>
        <begin position="1207"/>
        <end position="1227"/>
    </location>
</feature>
<feature type="transmembrane region" description="Helical" evidence="13">
    <location>
        <begin position="1357"/>
        <end position="1383"/>
    </location>
</feature>
<evidence type="ECO:0000256" key="1">
    <source>
        <dbReference type="ARBA" id="ARBA00004141"/>
    </source>
</evidence>
<name>A0A9P6WL82_9ASCO</name>
<dbReference type="InterPro" id="IPR050327">
    <property type="entry name" value="Proton-linked_MCT"/>
</dbReference>
<evidence type="ECO:0000256" key="2">
    <source>
        <dbReference type="ARBA" id="ARBA00004267"/>
    </source>
</evidence>
<feature type="transmembrane region" description="Helical" evidence="13">
    <location>
        <begin position="1630"/>
        <end position="1650"/>
    </location>
</feature>
<dbReference type="GO" id="GO:0022857">
    <property type="term" value="F:transmembrane transporter activity"/>
    <property type="evidence" value="ECO:0007669"/>
    <property type="project" value="InterPro"/>
</dbReference>
<dbReference type="SUPFAM" id="SSF103473">
    <property type="entry name" value="MFS general substrate transporter"/>
    <property type="match status" value="3"/>
</dbReference>
<reference evidence="15" key="1">
    <citation type="submission" date="2020-11" db="EMBL/GenBank/DDBJ databases">
        <title>Kefir isolates.</title>
        <authorList>
            <person name="Marcisauskas S."/>
            <person name="Kim Y."/>
            <person name="Blasche S."/>
        </authorList>
    </citation>
    <scope>NUCLEOTIDE SEQUENCE</scope>
    <source>
        <strain evidence="15">Olga-1</strain>
    </source>
</reference>
<evidence type="ECO:0000256" key="11">
    <source>
        <dbReference type="ARBA" id="ARBA00033229"/>
    </source>
</evidence>
<feature type="transmembrane region" description="Helical" evidence="13">
    <location>
        <begin position="1720"/>
        <end position="1743"/>
    </location>
</feature>
<dbReference type="GO" id="GO:0005525">
    <property type="term" value="F:GTP binding"/>
    <property type="evidence" value="ECO:0007669"/>
    <property type="project" value="UniProtKB-KW"/>
</dbReference>
<evidence type="ECO:0000256" key="6">
    <source>
        <dbReference type="ARBA" id="ARBA00022490"/>
    </source>
</evidence>
<dbReference type="InterPro" id="IPR018316">
    <property type="entry name" value="Tubulin/FtsZ_2-layer-sand-dom"/>
</dbReference>
<feature type="transmembrane region" description="Helical" evidence="13">
    <location>
        <begin position="908"/>
        <end position="928"/>
    </location>
</feature>
<evidence type="ECO:0000313" key="16">
    <source>
        <dbReference type="Proteomes" id="UP000697127"/>
    </source>
</evidence>
<dbReference type="CDD" id="cd02188">
    <property type="entry name" value="gamma_tubulin"/>
    <property type="match status" value="1"/>
</dbReference>
<evidence type="ECO:0000259" key="14">
    <source>
        <dbReference type="PROSITE" id="PS50850"/>
    </source>
</evidence>
<proteinExistence type="inferred from homology"/>
<dbReference type="CDD" id="cd17352">
    <property type="entry name" value="MFS_MCT_SLC16"/>
    <property type="match status" value="2"/>
</dbReference>
<feature type="transmembrane region" description="Helical" evidence="13">
    <location>
        <begin position="1596"/>
        <end position="1618"/>
    </location>
</feature>
<dbReference type="InterPro" id="IPR000217">
    <property type="entry name" value="Tubulin"/>
</dbReference>
<dbReference type="PANTHER" id="PTHR11360">
    <property type="entry name" value="MONOCARBOXYLATE TRANSPORTER"/>
    <property type="match status" value="1"/>
</dbReference>
<dbReference type="InterPro" id="IPR003008">
    <property type="entry name" value="Tubulin_FtsZ_GTPase"/>
</dbReference>
<dbReference type="PROSITE" id="PS50850">
    <property type="entry name" value="MFS"/>
    <property type="match status" value="3"/>
</dbReference>
<dbReference type="Proteomes" id="UP000697127">
    <property type="component" value="Unassembled WGS sequence"/>
</dbReference>
<dbReference type="GO" id="GO:0016020">
    <property type="term" value="C:membrane"/>
    <property type="evidence" value="ECO:0007669"/>
    <property type="project" value="UniProtKB-SubCell"/>
</dbReference>
<evidence type="ECO:0000256" key="12">
    <source>
        <dbReference type="SAM" id="MobiDB-lite"/>
    </source>
</evidence>
<keyword evidence="10" id="KW-0206">Cytoskeleton</keyword>
<comment type="similarity">
    <text evidence="4">Belongs to the tubulin family.</text>
</comment>
<dbReference type="PANTHER" id="PTHR11360:SF177">
    <property type="entry name" value="RIBOFLAVIN TRANSPORTER MCH5"/>
    <property type="match status" value="1"/>
</dbReference>
<dbReference type="PRINTS" id="PR01164">
    <property type="entry name" value="GAMMATUBULIN"/>
</dbReference>
<feature type="transmembrane region" description="Helical" evidence="13">
    <location>
        <begin position="1087"/>
        <end position="1111"/>
    </location>
</feature>
<dbReference type="GO" id="GO:0031122">
    <property type="term" value="P:cytoplasmic microtubule organization"/>
    <property type="evidence" value="ECO:0007669"/>
    <property type="project" value="InterPro"/>
</dbReference>
<dbReference type="SMART" id="SM00864">
    <property type="entry name" value="Tubulin"/>
    <property type="match status" value="1"/>
</dbReference>
<keyword evidence="7" id="KW-0493">Microtubule</keyword>
<feature type="transmembrane region" description="Helical" evidence="13">
    <location>
        <begin position="842"/>
        <end position="862"/>
    </location>
</feature>
<feature type="transmembrane region" description="Helical" evidence="13">
    <location>
        <begin position="1542"/>
        <end position="1566"/>
    </location>
</feature>
<dbReference type="InterPro" id="IPR002454">
    <property type="entry name" value="Gamma_tubulin"/>
</dbReference>
<sequence>MGGEVLTLQAGTFGIWEYSQCGNQIGQQFWSQLCNEHGINSDGTLSESYNNISKNDNPDIFFQRNKNNSFTPRSLLIDLEPRVIGKIMEGNNGLFDPKNVYLSSDGIGAGNRWGEGYVSGKRNLDTILDMIDRELDGCDNLEGFQLLHSVSGGTGSGFGSLLLETLSDRYNKKLIQTFSVFGNTEVVVSPYNSILTLKRLIQNSDANIVFNNNSLMSISPNDFINQKDNQYDNINELISTVMSACTNTIRFPSYSYNSLTSIISTLIPTPDLHFLTPSYTPFTLDSVSNASKDIRRSTSYDVILELLDKKLNMFCNGNKDDKVLAMMDIIIGANKKPIDNKHNSNIQKALIKARSRIEFAPWTPSTVHLALGKKSEFSKSGDDDIVSGLMLTNSTSILHVIKDITKDYDQLMRKNAFMNNFLKGEYSQECGDLMQEFEESREVVEALIGEYTSSETLEYMEGEYEDDSNSDISDDDGDIDEFGTINSSNIRSLHSIELIEENIENKTITDAYDSDGINEFEEKVLDYPEGGRTAYLTVFACFMGLIAEFGLWNSTGAIESYISAHILIHDNEMSISMIFSLFSFIVMFGTLIAGVLFDKYGAKELCYTGCVLTTGGLMATANSTKLYQFILSFGVCCGIGCACLSAPFVATIGHYFCEKRGMALSIVMPGASLGGVIWPLVCRSLYTKIGFEWTIRVLGFCVGTILLIAAICINDRHDEIMNIKIFNEKKEKKMTFKETINELLDFKSFKDLNFMTLTGALCLNEFSLLMVSTYIPSYALSQGFSEGYSLIALTIYNAAGVIGRMVPAFLSDKYGNFNLMIVMSAMMSLTIWILWLPFGHNLGVFTAFTIIYGFAVAGTLSLTPLCTSAISKPKDFGKRYGTAYFFVGFCNLISLPIGMALTETSGGYNAMVAFAGATCTLATFGFFYTRYELSGDVVSFRPHPMLTNTLGRRSNDDSYYSEDEDRDEYQYQYDYEVDAHENNDNDDEYIERGKERRRDFSDRDEDTNTYYTNNGDSLRQIDSKEGVVDSTIPITEHVVEYPEGGRTAYITLFGCFIGLVAEFGLWNSTGAIESYIASHILVNESDIAISMIFALFSFFVMFGTMISGVVFDKYGSKELMYTGTILTCGGLMATANCTKLYQFILAFGVTCGIGCSLLTSPFVTSISHFFHKKRGMALSIVMPGASLGGVIWPLVCRSLYTKVGFQWTIRTLGFCIGFLMLVASICVHDRHVEIIRIKKLNEGEREMSFKDKINDLLDFKSFKELTFMILTSALFLNEFSLLMVSTYIPSYALSKGFSESFSLIALTIFNAAGVIGRIVPTFLSDKYGNFNLITAMSAIMSLSIWIMWLPFGQHIEAFIIFTIIFGFAVAGTLALTPLCTSAISKPKDFGKRYGTAYFCVAFCNLISLPVGMALTETSAGYDAMLSGDVISFRPHSLPSNRSVISSSNIEDDSFYNENTEVYNESSDADDIEDIDVVDSKEFTQSTHTNAELVMEFPEGGRTAYITLFGCFIGLVGEFGLWNTIGAIESYVSSHILVNESDIAISMIFALYSFFVMFGTMLSGIIFDKYGGKQLMIIGTIMVTGGLIATANCTKIYQFILAFGVVCGIGCSLLTTPFVTSISHFFNKKRGFALSIVMPGASLGGVIWPLVCRSLYTKIGFEWTIRVLGFCIGALLIVATFCVQDRHIEIMKIKKLNEGEKEMTLKEKINDLVDFKSFKDLTFMCFTCALFLSEYALLMVSTYIPSYALNKGFSESFSLLALTIFNAAGILGRIIPTMLSDRYGNFNLIILMTVIMTFSVWVLWLPLGQHIEAFIIFTITFGFAVAGTMALTPLCTSAISSPKDFGKKYGTAYFIVAFCNLTALPIGMALTETSSGYNAMVAFAGATCTLSTICFIYTRYRIGGLNKISI</sequence>
<feature type="region of interest" description="Disordered" evidence="12">
    <location>
        <begin position="982"/>
        <end position="1015"/>
    </location>
</feature>
<evidence type="ECO:0000256" key="13">
    <source>
        <dbReference type="SAM" id="Phobius"/>
    </source>
</evidence>
<dbReference type="Pfam" id="PF03953">
    <property type="entry name" value="Tubulin_C"/>
    <property type="match status" value="1"/>
</dbReference>
<feature type="transmembrane region" description="Helical" evidence="13">
    <location>
        <begin position="693"/>
        <end position="713"/>
    </location>
</feature>
<dbReference type="SUPFAM" id="SSF55307">
    <property type="entry name" value="Tubulin C-terminal domain-like"/>
    <property type="match status" value="1"/>
</dbReference>
<feature type="transmembrane region" description="Helical" evidence="13">
    <location>
        <begin position="573"/>
        <end position="597"/>
    </location>
</feature>
<feature type="transmembrane region" description="Helical" evidence="13">
    <location>
        <begin position="1175"/>
        <end position="1195"/>
    </location>
</feature>
<dbReference type="Gene3D" id="1.20.1250.20">
    <property type="entry name" value="MFS general substrate transporter like domains"/>
    <property type="match status" value="6"/>
</dbReference>
<feature type="transmembrane region" description="Helical" evidence="13">
    <location>
        <begin position="1332"/>
        <end position="1351"/>
    </location>
</feature>
<dbReference type="Pfam" id="PF00091">
    <property type="entry name" value="Tubulin"/>
    <property type="match status" value="1"/>
</dbReference>
<dbReference type="Gene3D" id="3.40.50.1440">
    <property type="entry name" value="Tubulin/FtsZ, GTPase domain"/>
    <property type="match status" value="1"/>
</dbReference>
<dbReference type="InterPro" id="IPR036525">
    <property type="entry name" value="Tubulin/FtsZ_GTPase_sf"/>
</dbReference>
<keyword evidence="13" id="KW-0472">Membrane</keyword>
<dbReference type="InterPro" id="IPR037103">
    <property type="entry name" value="Tubulin/FtsZ-like_C"/>
</dbReference>
<feature type="transmembrane region" description="Helical" evidence="13">
    <location>
        <begin position="1787"/>
        <end position="1806"/>
    </location>
</feature>
<dbReference type="EMBL" id="PUHW01000094">
    <property type="protein sequence ID" value="KAG0689214.1"/>
    <property type="molecule type" value="Genomic_DNA"/>
</dbReference>
<dbReference type="GO" id="GO:0000930">
    <property type="term" value="C:gamma-tubulin complex"/>
    <property type="evidence" value="ECO:0007669"/>
    <property type="project" value="InterPro"/>
</dbReference>
<feature type="transmembrane region" description="Helical" evidence="13">
    <location>
        <begin position="533"/>
        <end position="552"/>
    </location>
</feature>
<evidence type="ECO:0000256" key="9">
    <source>
        <dbReference type="ARBA" id="ARBA00023134"/>
    </source>
</evidence>
<dbReference type="InterPro" id="IPR017975">
    <property type="entry name" value="Tubulin_CS"/>
</dbReference>
<keyword evidence="8" id="KW-0547">Nucleotide-binding</keyword>
<feature type="transmembrane region" description="Helical" evidence="13">
    <location>
        <begin position="662"/>
        <end position="681"/>
    </location>
</feature>
<dbReference type="InterPro" id="IPR008280">
    <property type="entry name" value="Tub_FtsZ_C"/>
</dbReference>
<keyword evidence="6" id="KW-0963">Cytoplasm</keyword>
<protein>
    <recommendedName>
        <fullName evidence="5">Tubulin gamma chain</fullName>
    </recommendedName>
    <alternativeName>
        <fullName evidence="11">Gamma-tubulin</fullName>
    </alternativeName>
</protein>
<evidence type="ECO:0000313" key="15">
    <source>
        <dbReference type="EMBL" id="KAG0689214.1"/>
    </source>
</evidence>
<dbReference type="InterPro" id="IPR011701">
    <property type="entry name" value="MFS"/>
</dbReference>
<dbReference type="InterPro" id="IPR020846">
    <property type="entry name" value="MFS_dom"/>
</dbReference>
<comment type="caution">
    <text evidence="15">The sequence shown here is derived from an EMBL/GenBank/DDBJ whole genome shotgun (WGS) entry which is preliminary data.</text>
</comment>
<feature type="transmembrane region" description="Helical" evidence="13">
    <location>
        <begin position="1812"/>
        <end position="1838"/>
    </location>
</feature>
<keyword evidence="9" id="KW-0342">GTP-binding</keyword>
<dbReference type="Gene3D" id="3.30.1330.20">
    <property type="entry name" value="Tubulin/FtsZ, C-terminal domain"/>
    <property type="match status" value="1"/>
</dbReference>
<dbReference type="PRINTS" id="PR01161">
    <property type="entry name" value="TUBULIN"/>
</dbReference>
<dbReference type="PROSITE" id="PS00227">
    <property type="entry name" value="TUBULIN"/>
    <property type="match status" value="1"/>
</dbReference>
<feature type="transmembrane region" description="Helical" evidence="13">
    <location>
        <begin position="1875"/>
        <end position="1896"/>
    </location>
</feature>
<organism evidence="15 16">
    <name type="scientific">Pichia californica</name>
    <dbReference type="NCBI Taxonomy" id="460514"/>
    <lineage>
        <taxon>Eukaryota</taxon>
        <taxon>Fungi</taxon>
        <taxon>Dikarya</taxon>
        <taxon>Ascomycota</taxon>
        <taxon>Saccharomycotina</taxon>
        <taxon>Pichiomycetes</taxon>
        <taxon>Pichiales</taxon>
        <taxon>Pichiaceae</taxon>
        <taxon>Pichia</taxon>
    </lineage>
</organism>
<feature type="domain" description="Major facilitator superfamily (MFS) profile" evidence="14">
    <location>
        <begin position="1047"/>
        <end position="1454"/>
    </location>
</feature>
<feature type="domain" description="Major facilitator superfamily (MFS) profile" evidence="14">
    <location>
        <begin position="536"/>
        <end position="934"/>
    </location>
</feature>
<keyword evidence="13" id="KW-0812">Transmembrane</keyword>
<evidence type="ECO:0000256" key="7">
    <source>
        <dbReference type="ARBA" id="ARBA00022701"/>
    </source>
</evidence>
<evidence type="ECO:0000256" key="8">
    <source>
        <dbReference type="ARBA" id="ARBA00022741"/>
    </source>
</evidence>
<feature type="transmembrane region" description="Helical" evidence="13">
    <location>
        <begin position="787"/>
        <end position="810"/>
    </location>
</feature>
<feature type="transmembrane region" description="Helical" evidence="13">
    <location>
        <begin position="1850"/>
        <end position="1869"/>
    </location>
</feature>
<dbReference type="InterPro" id="IPR036259">
    <property type="entry name" value="MFS_trans_sf"/>
</dbReference>
<comment type="subcellular location">
    <subcellularLocation>
        <location evidence="2">Cytoplasm</location>
        <location evidence="2">Cytoskeleton</location>
        <location evidence="2">Microtubule organizing center</location>
    </subcellularLocation>
    <subcellularLocation>
        <location evidence="1">Membrane</location>
        <topology evidence="1">Multi-pass membrane protein</topology>
    </subcellularLocation>
</comment>
<feature type="transmembrane region" description="Helical" evidence="13">
    <location>
        <begin position="883"/>
        <end position="902"/>
    </location>
</feature>
<gene>
    <name evidence="15" type="primary">TUB4</name>
    <name evidence="15" type="ORF">C6P40_005411</name>
</gene>
<feature type="transmembrane region" description="Helical" evidence="13">
    <location>
        <begin position="754"/>
        <end position="775"/>
    </location>
</feature>
<feature type="transmembrane region" description="Helical" evidence="13">
    <location>
        <begin position="1300"/>
        <end position="1320"/>
    </location>
</feature>
<feature type="compositionally biased region" description="Basic and acidic residues" evidence="12">
    <location>
        <begin position="990"/>
        <end position="1001"/>
    </location>
</feature>
<keyword evidence="13" id="KW-1133">Transmembrane helix</keyword>
<evidence type="ECO:0000256" key="4">
    <source>
        <dbReference type="ARBA" id="ARBA00009636"/>
    </source>
</evidence>
<dbReference type="GO" id="GO:0032218">
    <property type="term" value="P:riboflavin transport"/>
    <property type="evidence" value="ECO:0007669"/>
    <property type="project" value="TreeGrafter"/>
</dbReference>
<keyword evidence="16" id="KW-1185">Reference proteome</keyword>
<evidence type="ECO:0000256" key="3">
    <source>
        <dbReference type="ARBA" id="ARBA00006727"/>
    </source>
</evidence>
<evidence type="ECO:0000256" key="10">
    <source>
        <dbReference type="ARBA" id="ARBA00023212"/>
    </source>
</evidence>
<feature type="transmembrane region" description="Helical" evidence="13">
    <location>
        <begin position="626"/>
        <end position="650"/>
    </location>
</feature>
<feature type="transmembrane region" description="Helical" evidence="13">
    <location>
        <begin position="817"/>
        <end position="836"/>
    </location>
</feature>
<dbReference type="GO" id="GO:0005874">
    <property type="term" value="C:microtubule"/>
    <property type="evidence" value="ECO:0007669"/>
    <property type="project" value="UniProtKB-KW"/>
</dbReference>
<dbReference type="GO" id="GO:0007020">
    <property type="term" value="P:microtubule nucleation"/>
    <property type="evidence" value="ECO:0007669"/>
    <property type="project" value="InterPro"/>
</dbReference>
<comment type="similarity">
    <text evidence="3">Belongs to the major facilitator superfamily. Monocarboxylate porter (TC 2.A.1.13) family.</text>
</comment>
<feature type="transmembrane region" description="Helical" evidence="13">
    <location>
        <begin position="1265"/>
        <end position="1288"/>
    </location>
</feature>
<feature type="transmembrane region" description="Helical" evidence="13">
    <location>
        <begin position="1662"/>
        <end position="1682"/>
    </location>
</feature>
<feature type="transmembrane region" description="Helical" evidence="13">
    <location>
        <begin position="1755"/>
        <end position="1775"/>
    </location>
</feature>
<dbReference type="Gene3D" id="1.10.287.600">
    <property type="entry name" value="Helix hairpin bin"/>
    <property type="match status" value="1"/>
</dbReference>
<dbReference type="InterPro" id="IPR023123">
    <property type="entry name" value="Tubulin_C"/>
</dbReference>
<feature type="transmembrane region" description="Helical" evidence="13">
    <location>
        <begin position="1503"/>
        <end position="1522"/>
    </location>
</feature>
<accession>A0A9P6WL82</accession>
<evidence type="ECO:0000256" key="5">
    <source>
        <dbReference type="ARBA" id="ARBA00018848"/>
    </source>
</evidence>
<feature type="transmembrane region" description="Helical" evidence="13">
    <location>
        <begin position="1141"/>
        <end position="1163"/>
    </location>
</feature>
<feature type="domain" description="Major facilitator superfamily (MFS) profile" evidence="14">
    <location>
        <begin position="1502"/>
        <end position="1902"/>
    </location>
</feature>